<feature type="transmembrane region" description="Helical" evidence="2">
    <location>
        <begin position="125"/>
        <end position="144"/>
    </location>
</feature>
<name>A0A5S9Y7D3_ARATH</name>
<evidence type="ECO:0000313" key="4">
    <source>
        <dbReference type="Proteomes" id="UP000434276"/>
    </source>
</evidence>
<evidence type="ECO:0000256" key="2">
    <source>
        <dbReference type="SAM" id="Phobius"/>
    </source>
</evidence>
<dbReference type="PANTHER" id="PTHR36245">
    <property type="entry name" value="GLYCINE-RICH PROTEIN DOT1-LIKE"/>
    <property type="match status" value="1"/>
</dbReference>
<accession>A0A5S9Y7D3</accession>
<dbReference type="PANTHER" id="PTHR36245:SF5">
    <property type="entry name" value="GLYCINE-RICH PROTEIN DOT1-LIKE"/>
    <property type="match status" value="1"/>
</dbReference>
<evidence type="ECO:0008006" key="5">
    <source>
        <dbReference type="Google" id="ProtNLM"/>
    </source>
</evidence>
<dbReference type="EMBL" id="CACSHJ010000096">
    <property type="protein sequence ID" value="CAA0404782.1"/>
    <property type="molecule type" value="Genomic_DNA"/>
</dbReference>
<feature type="compositionally biased region" description="Gly residues" evidence="1">
    <location>
        <begin position="69"/>
        <end position="86"/>
    </location>
</feature>
<reference evidence="3 4" key="1">
    <citation type="submission" date="2019-12" db="EMBL/GenBank/DDBJ databases">
        <authorList>
            <person name="Jiao W.-B."/>
            <person name="Schneeberger K."/>
        </authorList>
    </citation>
    <scope>NUCLEOTIDE SEQUENCE [LARGE SCALE GENOMIC DNA]</scope>
    <source>
        <strain evidence="4">cv. C24</strain>
    </source>
</reference>
<keyword evidence="2" id="KW-0472">Membrane</keyword>
<dbReference type="Proteomes" id="UP000434276">
    <property type="component" value="Unassembled WGS sequence"/>
</dbReference>
<keyword evidence="2" id="KW-0812">Transmembrane</keyword>
<sequence>MGLTKTSLLFYFLFVLYLHLNFISVVDSRSLRLASVDTNHVSTISKPEGVIGYGGKTPKLAVFIQKGSGGRGGGGRGGGKGRGGRGGRYDRLKQSRGGLGGFPYFYGMSHHHANRSSSSRNLGRSGCGFGWLGLLPALVVLILVS</sequence>
<dbReference type="AlphaFoldDB" id="A0A5S9Y7D3"/>
<proteinExistence type="predicted"/>
<dbReference type="OrthoDB" id="1112598at2759"/>
<feature type="transmembrane region" description="Helical" evidence="2">
    <location>
        <begin position="6"/>
        <end position="26"/>
    </location>
</feature>
<evidence type="ECO:0000313" key="3">
    <source>
        <dbReference type="EMBL" id="CAA0404782.1"/>
    </source>
</evidence>
<evidence type="ECO:0000256" key="1">
    <source>
        <dbReference type="SAM" id="MobiDB-lite"/>
    </source>
</evidence>
<keyword evidence="2" id="KW-1133">Transmembrane helix</keyword>
<organism evidence="3 4">
    <name type="scientific">Arabidopsis thaliana</name>
    <name type="common">Mouse-ear cress</name>
    <dbReference type="NCBI Taxonomy" id="3702"/>
    <lineage>
        <taxon>Eukaryota</taxon>
        <taxon>Viridiplantae</taxon>
        <taxon>Streptophyta</taxon>
        <taxon>Embryophyta</taxon>
        <taxon>Tracheophyta</taxon>
        <taxon>Spermatophyta</taxon>
        <taxon>Magnoliopsida</taxon>
        <taxon>eudicotyledons</taxon>
        <taxon>Gunneridae</taxon>
        <taxon>Pentapetalae</taxon>
        <taxon>rosids</taxon>
        <taxon>malvids</taxon>
        <taxon>Brassicales</taxon>
        <taxon>Brassicaceae</taxon>
        <taxon>Camelineae</taxon>
        <taxon>Arabidopsis</taxon>
    </lineage>
</organism>
<feature type="region of interest" description="Disordered" evidence="1">
    <location>
        <begin position="69"/>
        <end position="90"/>
    </location>
</feature>
<gene>
    <name evidence="3" type="ORF">C24_LOCUS23175</name>
</gene>
<protein>
    <recommendedName>
        <fullName evidence="5">Glycine-rich protein</fullName>
    </recommendedName>
</protein>
<dbReference type="ExpressionAtlas" id="A0A5S9Y7D3">
    <property type="expression patterns" value="baseline"/>
</dbReference>